<dbReference type="GO" id="GO:0046872">
    <property type="term" value="F:metal ion binding"/>
    <property type="evidence" value="ECO:0007669"/>
    <property type="project" value="UniProtKB-KW"/>
</dbReference>
<evidence type="ECO:0000256" key="2">
    <source>
        <dbReference type="ARBA" id="ARBA00009638"/>
    </source>
</evidence>
<dbReference type="CDD" id="cd01876">
    <property type="entry name" value="YihA_EngB"/>
    <property type="match status" value="1"/>
</dbReference>
<comment type="function">
    <text evidence="10">Necessary for normal cell division and for the maintenance of normal septation.</text>
</comment>
<evidence type="ECO:0000259" key="11">
    <source>
        <dbReference type="PROSITE" id="PS51706"/>
    </source>
</evidence>
<evidence type="ECO:0000256" key="1">
    <source>
        <dbReference type="ARBA" id="ARBA00001946"/>
    </source>
</evidence>
<protein>
    <recommendedName>
        <fullName evidence="10">Probable GTP-binding protein EngB</fullName>
    </recommendedName>
</protein>
<proteinExistence type="inferred from homology"/>
<sequence length="194" mass="22305">MDVHNVELTISAVRPDQYPKDGLPEITLTGRSNVGKSSLINTLINRKKLAHTSSQPGKTQTLNFYRIEDTVYFVDVPGYGYAKVSQKSREKWAEMIETYFAQREETCGVVSLVDARHAPTKLDQQMINFIHYYELPLLVVGTKIDKVPKSKWNKAESQIRKGLHLSGDDQLQLFSSQTRYGKEEVWDWIEKHTM</sequence>
<dbReference type="STRING" id="1423820.FC64_GL000603"/>
<dbReference type="HAMAP" id="MF_00321">
    <property type="entry name" value="GTPase_EngB"/>
    <property type="match status" value="1"/>
</dbReference>
<gene>
    <name evidence="10" type="primary">engB</name>
    <name evidence="12" type="ORF">FC64_GL000603</name>
</gene>
<dbReference type="GO" id="GO:0005829">
    <property type="term" value="C:cytosol"/>
    <property type="evidence" value="ECO:0007669"/>
    <property type="project" value="TreeGrafter"/>
</dbReference>
<evidence type="ECO:0000256" key="4">
    <source>
        <dbReference type="ARBA" id="ARBA00022723"/>
    </source>
</evidence>
<dbReference type="NCBIfam" id="TIGR00231">
    <property type="entry name" value="small_GTP"/>
    <property type="match status" value="1"/>
</dbReference>
<dbReference type="AlphaFoldDB" id="A0A0R1ZER0"/>
<evidence type="ECO:0000256" key="5">
    <source>
        <dbReference type="ARBA" id="ARBA00022741"/>
    </source>
</evidence>
<keyword evidence="4" id="KW-0479">Metal-binding</keyword>
<dbReference type="Gene3D" id="3.40.50.300">
    <property type="entry name" value="P-loop containing nucleotide triphosphate hydrolases"/>
    <property type="match status" value="1"/>
</dbReference>
<dbReference type="InterPro" id="IPR006073">
    <property type="entry name" value="GTP-bd"/>
</dbReference>
<comment type="caution">
    <text evidence="12">The sequence shown here is derived from an EMBL/GenBank/DDBJ whole genome shotgun (WGS) entry which is preliminary data.</text>
</comment>
<accession>A0A0R1ZER0</accession>
<dbReference type="GO" id="GO:0000917">
    <property type="term" value="P:division septum assembly"/>
    <property type="evidence" value="ECO:0007669"/>
    <property type="project" value="UniProtKB-KW"/>
</dbReference>
<comment type="similarity">
    <text evidence="2 10">Belongs to the TRAFAC class TrmE-Era-EngA-EngB-Septin-like GTPase superfamily. EngB GTPase family.</text>
</comment>
<keyword evidence="5 10" id="KW-0547">Nucleotide-binding</keyword>
<dbReference type="GO" id="GO:0005525">
    <property type="term" value="F:GTP binding"/>
    <property type="evidence" value="ECO:0007669"/>
    <property type="project" value="UniProtKB-UniRule"/>
</dbReference>
<dbReference type="PANTHER" id="PTHR11649">
    <property type="entry name" value="MSS1/TRME-RELATED GTP-BINDING PROTEIN"/>
    <property type="match status" value="1"/>
</dbReference>
<comment type="cofactor">
    <cofactor evidence="1">
        <name>Mg(2+)</name>
        <dbReference type="ChEBI" id="CHEBI:18420"/>
    </cofactor>
</comment>
<evidence type="ECO:0000313" key="13">
    <source>
        <dbReference type="Proteomes" id="UP000051291"/>
    </source>
</evidence>
<dbReference type="PANTHER" id="PTHR11649:SF13">
    <property type="entry name" value="ENGB-TYPE G DOMAIN-CONTAINING PROTEIN"/>
    <property type="match status" value="1"/>
</dbReference>
<evidence type="ECO:0000256" key="8">
    <source>
        <dbReference type="ARBA" id="ARBA00023210"/>
    </source>
</evidence>
<dbReference type="Proteomes" id="UP000051291">
    <property type="component" value="Unassembled WGS sequence"/>
</dbReference>
<evidence type="ECO:0000256" key="3">
    <source>
        <dbReference type="ARBA" id="ARBA00022618"/>
    </source>
</evidence>
<name>A0A0R1ZER0_9LACO</name>
<evidence type="ECO:0000256" key="9">
    <source>
        <dbReference type="ARBA" id="ARBA00023306"/>
    </source>
</evidence>
<dbReference type="InterPro" id="IPR019987">
    <property type="entry name" value="GTP-bd_ribosome_bio_YsxC"/>
</dbReference>
<dbReference type="NCBIfam" id="TIGR03598">
    <property type="entry name" value="GTPase_YsxC"/>
    <property type="match status" value="1"/>
</dbReference>
<dbReference type="InterPro" id="IPR005225">
    <property type="entry name" value="Small_GTP-bd"/>
</dbReference>
<keyword evidence="7 10" id="KW-0342">GTP-binding</keyword>
<dbReference type="PATRIC" id="fig|1423820.4.peg.611"/>
<keyword evidence="9 10" id="KW-0131">Cell cycle</keyword>
<dbReference type="FunFam" id="3.40.50.300:FF:000098">
    <property type="entry name" value="Probable GTP-binding protein EngB"/>
    <property type="match status" value="1"/>
</dbReference>
<feature type="domain" description="EngB-type G" evidence="11">
    <location>
        <begin position="22"/>
        <end position="194"/>
    </location>
</feature>
<evidence type="ECO:0000256" key="7">
    <source>
        <dbReference type="ARBA" id="ARBA00023134"/>
    </source>
</evidence>
<reference evidence="12 13" key="1">
    <citation type="journal article" date="2015" name="Genome Announc.">
        <title>Expanding the biotechnology potential of lactobacilli through comparative genomics of 213 strains and associated genera.</title>
        <authorList>
            <person name="Sun Z."/>
            <person name="Harris H.M."/>
            <person name="McCann A."/>
            <person name="Guo C."/>
            <person name="Argimon S."/>
            <person name="Zhang W."/>
            <person name="Yang X."/>
            <person name="Jeffery I.B."/>
            <person name="Cooney J.C."/>
            <person name="Kagawa T.F."/>
            <person name="Liu W."/>
            <person name="Song Y."/>
            <person name="Salvetti E."/>
            <person name="Wrobel A."/>
            <person name="Rasinkangas P."/>
            <person name="Parkhill J."/>
            <person name="Rea M.C."/>
            <person name="O'Sullivan O."/>
            <person name="Ritari J."/>
            <person name="Douillard F.P."/>
            <person name="Paul Ross R."/>
            <person name="Yang R."/>
            <person name="Briner A.E."/>
            <person name="Felis G.E."/>
            <person name="de Vos W.M."/>
            <person name="Barrangou R."/>
            <person name="Klaenhammer T.R."/>
            <person name="Caufield P.W."/>
            <person name="Cui Y."/>
            <person name="Zhang H."/>
            <person name="O'Toole P.W."/>
        </authorList>
    </citation>
    <scope>NUCLEOTIDE SEQUENCE [LARGE SCALE GENOMIC DNA]</scope>
    <source>
        <strain evidence="12 13">DSM 20653</strain>
    </source>
</reference>
<keyword evidence="3 10" id="KW-0132">Cell division</keyword>
<dbReference type="InterPro" id="IPR027417">
    <property type="entry name" value="P-loop_NTPase"/>
</dbReference>
<keyword evidence="13" id="KW-1185">Reference proteome</keyword>
<dbReference type="PROSITE" id="PS51706">
    <property type="entry name" value="G_ENGB"/>
    <property type="match status" value="1"/>
</dbReference>
<dbReference type="SUPFAM" id="SSF52540">
    <property type="entry name" value="P-loop containing nucleoside triphosphate hydrolases"/>
    <property type="match status" value="1"/>
</dbReference>
<dbReference type="RefSeq" id="WP_057906095.1">
    <property type="nucleotide sequence ID" value="NZ_AYYZ01000004.1"/>
</dbReference>
<keyword evidence="8 10" id="KW-0717">Septation</keyword>
<evidence type="ECO:0000256" key="10">
    <source>
        <dbReference type="HAMAP-Rule" id="MF_00321"/>
    </source>
</evidence>
<dbReference type="InterPro" id="IPR030393">
    <property type="entry name" value="G_ENGB_dom"/>
</dbReference>
<evidence type="ECO:0000313" key="12">
    <source>
        <dbReference type="EMBL" id="KRM53319.1"/>
    </source>
</evidence>
<dbReference type="Pfam" id="PF01926">
    <property type="entry name" value="MMR_HSR1"/>
    <property type="match status" value="1"/>
</dbReference>
<evidence type="ECO:0000256" key="6">
    <source>
        <dbReference type="ARBA" id="ARBA00022842"/>
    </source>
</evidence>
<organism evidence="12 13">
    <name type="scientific">Ligilactobacillus araffinosus DSM 20653</name>
    <dbReference type="NCBI Taxonomy" id="1423820"/>
    <lineage>
        <taxon>Bacteria</taxon>
        <taxon>Bacillati</taxon>
        <taxon>Bacillota</taxon>
        <taxon>Bacilli</taxon>
        <taxon>Lactobacillales</taxon>
        <taxon>Lactobacillaceae</taxon>
        <taxon>Ligilactobacillus</taxon>
    </lineage>
</organism>
<keyword evidence="6" id="KW-0460">Magnesium</keyword>
<dbReference type="EMBL" id="AYYZ01000004">
    <property type="protein sequence ID" value="KRM53319.1"/>
    <property type="molecule type" value="Genomic_DNA"/>
</dbReference>